<dbReference type="EMBL" id="VUMU01000011">
    <property type="protein sequence ID" value="MST58501.1"/>
    <property type="molecule type" value="Genomic_DNA"/>
</dbReference>
<reference evidence="4 5" key="1">
    <citation type="submission" date="2019-08" db="EMBL/GenBank/DDBJ databases">
        <title>In-depth cultivation of the pig gut microbiome towards novel bacterial diversity and tailored functional studies.</title>
        <authorList>
            <person name="Wylensek D."/>
            <person name="Hitch T.C.A."/>
            <person name="Clavel T."/>
        </authorList>
    </citation>
    <scope>NUCLEOTIDE SEQUENCE [LARGE SCALE GENOMIC DNA]</scope>
    <source>
        <strain evidence="4 5">WCA3-601-WT-6H</strain>
    </source>
</reference>
<accession>A0A6L5YJQ1</accession>
<keyword evidence="3" id="KW-0472">Membrane</keyword>
<evidence type="ECO:0000313" key="5">
    <source>
        <dbReference type="Proteomes" id="UP000476055"/>
    </source>
</evidence>
<sequence length="471" mass="53006">MFCYNCGCHLSEHDFCTSCGADVSLYKKIMCMSNRFYNDGLEKAGVRDLTGAINSLRQSLKFNKNNIEARNLLGLVYFETGEVVAALSEWVISKNMRPEKNIADDYINMLQSNATRLDAINQTIKKYNQALVYCNQDSKDLAIIQLKKVLSLNPKFIRAHQLLALLYMDSEQWDRAERELHKCMDIDRNNTLTLRYLKEVETQLTPDENSKQTGRRKKDDAVRYQSDNEIIIQPLNVKEQKSAGISSLINIAIGLVIGLAVMYFLVVPAAVSNANNEAQKTITDIGNQLDTKTSRIQELETQMEALQTENDTLNQELQGYVGADGTLQTIDSLLAAATTYLETQDITQTAANLETISASVNVDDTSEAFQKLYKTLLGLIGPQLSAQYYETGYNAYRSEDYATAIENLSKAVIYDETNKDAWLSLGNSYRKSDDAQNAITTYDKIIELFPETETARSAQRYRSQLAENTAQ</sequence>
<dbReference type="PANTHER" id="PTHR12558:SF13">
    <property type="entry name" value="CELL DIVISION CYCLE PROTEIN 27 HOMOLOG"/>
    <property type="match status" value="1"/>
</dbReference>
<keyword evidence="2" id="KW-0175">Coiled coil</keyword>
<proteinExistence type="predicted"/>
<comment type="caution">
    <text evidence="4">The sequence shown here is derived from an EMBL/GenBank/DDBJ whole genome shotgun (WGS) entry which is preliminary data.</text>
</comment>
<dbReference type="PANTHER" id="PTHR12558">
    <property type="entry name" value="CELL DIVISION CYCLE 16,23,27"/>
    <property type="match status" value="1"/>
</dbReference>
<dbReference type="Pfam" id="PF13432">
    <property type="entry name" value="TPR_16"/>
    <property type="match status" value="1"/>
</dbReference>
<dbReference type="RefSeq" id="WP_154496650.1">
    <property type="nucleotide sequence ID" value="NZ_VUMU01000011.1"/>
</dbReference>
<evidence type="ECO:0000256" key="3">
    <source>
        <dbReference type="SAM" id="Phobius"/>
    </source>
</evidence>
<organism evidence="4 5">
    <name type="scientific">Waltera intestinalis</name>
    <dbReference type="NCBI Taxonomy" id="2606635"/>
    <lineage>
        <taxon>Bacteria</taxon>
        <taxon>Bacillati</taxon>
        <taxon>Bacillota</taxon>
        <taxon>Clostridia</taxon>
        <taxon>Lachnospirales</taxon>
        <taxon>Lachnospiraceae</taxon>
        <taxon>Waltera</taxon>
    </lineage>
</organism>
<dbReference type="AlphaFoldDB" id="A0A6L5YJQ1"/>
<feature type="transmembrane region" description="Helical" evidence="3">
    <location>
        <begin position="248"/>
        <end position="271"/>
    </location>
</feature>
<keyword evidence="1" id="KW-0802">TPR repeat</keyword>
<evidence type="ECO:0000256" key="2">
    <source>
        <dbReference type="SAM" id="Coils"/>
    </source>
</evidence>
<dbReference type="InterPro" id="IPR011990">
    <property type="entry name" value="TPR-like_helical_dom_sf"/>
</dbReference>
<keyword evidence="3" id="KW-0812">Transmembrane</keyword>
<dbReference type="Gene3D" id="1.25.40.10">
    <property type="entry name" value="Tetratricopeptide repeat domain"/>
    <property type="match status" value="2"/>
</dbReference>
<dbReference type="PROSITE" id="PS50005">
    <property type="entry name" value="TPR"/>
    <property type="match status" value="1"/>
</dbReference>
<keyword evidence="5" id="KW-1185">Reference proteome</keyword>
<evidence type="ECO:0000313" key="4">
    <source>
        <dbReference type="EMBL" id="MST58501.1"/>
    </source>
</evidence>
<dbReference type="SMART" id="SM00028">
    <property type="entry name" value="TPR"/>
    <property type="match status" value="6"/>
</dbReference>
<keyword evidence="3" id="KW-1133">Transmembrane helix</keyword>
<dbReference type="Proteomes" id="UP000476055">
    <property type="component" value="Unassembled WGS sequence"/>
</dbReference>
<gene>
    <name evidence="4" type="ORF">FYJ59_09690</name>
</gene>
<evidence type="ECO:0000256" key="1">
    <source>
        <dbReference type="PROSITE-ProRule" id="PRU00339"/>
    </source>
</evidence>
<feature type="repeat" description="TPR" evidence="1">
    <location>
        <begin position="419"/>
        <end position="452"/>
    </location>
</feature>
<name>A0A6L5YJQ1_9FIRM</name>
<protein>
    <submittedName>
        <fullName evidence="4">Tetratricopeptide repeat protein</fullName>
    </submittedName>
</protein>
<feature type="coiled-coil region" evidence="2">
    <location>
        <begin position="282"/>
        <end position="323"/>
    </location>
</feature>
<dbReference type="SUPFAM" id="SSF48452">
    <property type="entry name" value="TPR-like"/>
    <property type="match status" value="1"/>
</dbReference>
<dbReference type="InterPro" id="IPR019734">
    <property type="entry name" value="TPR_rpt"/>
</dbReference>